<dbReference type="PROSITE" id="PS51819">
    <property type="entry name" value="VOC"/>
    <property type="match status" value="1"/>
</dbReference>
<evidence type="ECO:0000313" key="3">
    <source>
        <dbReference type="Proteomes" id="UP001356308"/>
    </source>
</evidence>
<sequence length="126" mass="14808">MVFEHFALNVKEIDKVVHWYCKHLNLKVVSKQKEAPFMTFLADSKGRVFLELYSREDAKSKDFRDEHPLTFHLAFESGDAEKDKIRLVANDATFVEEIYKDDGSHLVMLRDPWGMPLQLCQRTTKF</sequence>
<organism evidence="2 3">
    <name type="scientific">Maribacter cobaltidurans</name>
    <dbReference type="NCBI Taxonomy" id="1178778"/>
    <lineage>
        <taxon>Bacteria</taxon>
        <taxon>Pseudomonadati</taxon>
        <taxon>Bacteroidota</taxon>
        <taxon>Flavobacteriia</taxon>
        <taxon>Flavobacteriales</taxon>
        <taxon>Flavobacteriaceae</taxon>
        <taxon>Maribacter</taxon>
    </lineage>
</organism>
<keyword evidence="3" id="KW-1185">Reference proteome</keyword>
<evidence type="ECO:0000313" key="2">
    <source>
        <dbReference type="EMBL" id="MEE1974963.1"/>
    </source>
</evidence>
<dbReference type="CDD" id="cd06587">
    <property type="entry name" value="VOC"/>
    <property type="match status" value="1"/>
</dbReference>
<evidence type="ECO:0000259" key="1">
    <source>
        <dbReference type="PROSITE" id="PS51819"/>
    </source>
</evidence>
<dbReference type="EMBL" id="JAZDDG010000001">
    <property type="protein sequence ID" value="MEE1974963.1"/>
    <property type="molecule type" value="Genomic_DNA"/>
</dbReference>
<dbReference type="SUPFAM" id="SSF54593">
    <property type="entry name" value="Glyoxalase/Bleomycin resistance protein/Dihydroxybiphenyl dioxygenase"/>
    <property type="match status" value="1"/>
</dbReference>
<proteinExistence type="predicted"/>
<name>A0ABU7IPT0_9FLAO</name>
<gene>
    <name evidence="2" type="ORF">V1I91_02710</name>
</gene>
<dbReference type="InterPro" id="IPR004360">
    <property type="entry name" value="Glyas_Fos-R_dOase_dom"/>
</dbReference>
<comment type="caution">
    <text evidence="2">The sequence shown here is derived from an EMBL/GenBank/DDBJ whole genome shotgun (WGS) entry which is preliminary data.</text>
</comment>
<dbReference type="RefSeq" id="WP_272649788.1">
    <property type="nucleotide sequence ID" value="NZ_JAZDDG010000001.1"/>
</dbReference>
<reference evidence="2 3" key="1">
    <citation type="submission" date="2024-01" db="EMBL/GenBank/DDBJ databases">
        <title>Maribacter spp. originated from different algae showed divergent polysaccharides utilization ability.</title>
        <authorList>
            <person name="Wang H."/>
            <person name="Wu Y."/>
        </authorList>
    </citation>
    <scope>NUCLEOTIDE SEQUENCE [LARGE SCALE GENOMIC DNA]</scope>
    <source>
        <strain evidence="2 3">PR1</strain>
    </source>
</reference>
<dbReference type="InterPro" id="IPR029068">
    <property type="entry name" value="Glyas_Bleomycin-R_OHBP_Dase"/>
</dbReference>
<dbReference type="Proteomes" id="UP001356308">
    <property type="component" value="Unassembled WGS sequence"/>
</dbReference>
<dbReference type="Pfam" id="PF00903">
    <property type="entry name" value="Glyoxalase"/>
    <property type="match status" value="1"/>
</dbReference>
<feature type="domain" description="VOC" evidence="1">
    <location>
        <begin position="2"/>
        <end position="122"/>
    </location>
</feature>
<dbReference type="InterPro" id="IPR037523">
    <property type="entry name" value="VOC_core"/>
</dbReference>
<protein>
    <submittedName>
        <fullName evidence="2">VOC family protein</fullName>
    </submittedName>
</protein>
<dbReference type="Gene3D" id="3.10.180.10">
    <property type="entry name" value="2,3-Dihydroxybiphenyl 1,2-Dioxygenase, domain 1"/>
    <property type="match status" value="1"/>
</dbReference>
<accession>A0ABU7IPT0</accession>